<dbReference type="GO" id="GO:0004521">
    <property type="term" value="F:RNA endonuclease activity"/>
    <property type="evidence" value="ECO:0007669"/>
    <property type="project" value="InterPro"/>
</dbReference>
<evidence type="ECO:0000256" key="1">
    <source>
        <dbReference type="ARBA" id="ARBA00001968"/>
    </source>
</evidence>
<feature type="domain" description="Endoribonuclease YicC-like C-terminal" evidence="7">
    <location>
        <begin position="165"/>
        <end position="281"/>
    </location>
</feature>
<dbReference type="AlphaFoldDB" id="A0A251XAA2"/>
<dbReference type="GO" id="GO:0016787">
    <property type="term" value="F:hydrolase activity"/>
    <property type="evidence" value="ECO:0007669"/>
    <property type="project" value="UniProtKB-KW"/>
</dbReference>
<evidence type="ECO:0000256" key="3">
    <source>
        <dbReference type="ARBA" id="ARBA00022759"/>
    </source>
</evidence>
<keyword evidence="3" id="KW-0255">Endonuclease</keyword>
<proteinExistence type="inferred from homology"/>
<evidence type="ECO:0000256" key="2">
    <source>
        <dbReference type="ARBA" id="ARBA00022722"/>
    </source>
</evidence>
<comment type="cofactor">
    <cofactor evidence="1">
        <name>a divalent metal cation</name>
        <dbReference type="ChEBI" id="CHEBI:60240"/>
    </cofactor>
</comment>
<organism evidence="8 9">
    <name type="scientific">Thioflexithrix psekupsensis</name>
    <dbReference type="NCBI Taxonomy" id="1570016"/>
    <lineage>
        <taxon>Bacteria</taxon>
        <taxon>Pseudomonadati</taxon>
        <taxon>Pseudomonadota</taxon>
        <taxon>Gammaproteobacteria</taxon>
        <taxon>Thiotrichales</taxon>
        <taxon>Thioflexithrix</taxon>
    </lineage>
</organism>
<evidence type="ECO:0000313" key="8">
    <source>
        <dbReference type="EMBL" id="OUD14657.1"/>
    </source>
</evidence>
<accession>A0A251XAA2</accession>
<protein>
    <submittedName>
        <fullName evidence="8">YicC family protein</fullName>
    </submittedName>
</protein>
<dbReference type="NCBIfam" id="TIGR00255">
    <property type="entry name" value="YicC/YloC family endoribonuclease"/>
    <property type="match status" value="1"/>
</dbReference>
<evidence type="ECO:0000256" key="5">
    <source>
        <dbReference type="ARBA" id="ARBA00035648"/>
    </source>
</evidence>
<evidence type="ECO:0000313" key="9">
    <source>
        <dbReference type="Proteomes" id="UP000194798"/>
    </source>
</evidence>
<keyword evidence="9" id="KW-1185">Reference proteome</keyword>
<dbReference type="Proteomes" id="UP000194798">
    <property type="component" value="Unassembled WGS sequence"/>
</dbReference>
<dbReference type="EMBL" id="MSLT01000012">
    <property type="protein sequence ID" value="OUD14657.1"/>
    <property type="molecule type" value="Genomic_DNA"/>
</dbReference>
<gene>
    <name evidence="8" type="ORF">TPSD3_07820</name>
</gene>
<feature type="domain" description="Endoribonuclease YicC-like N-terminal" evidence="6">
    <location>
        <begin position="1"/>
        <end position="147"/>
    </location>
</feature>
<evidence type="ECO:0000259" key="7">
    <source>
        <dbReference type="Pfam" id="PF08340"/>
    </source>
</evidence>
<dbReference type="InterPro" id="IPR013551">
    <property type="entry name" value="YicC-like_C"/>
</dbReference>
<sequence length="281" mass="32884">MTAFARNEQHHTWGQLCWEIRSVNHRYLDISIRLPEEFRRLEVDVQTQVQRQLKRGKIYCNLYLQYSGDANQLTVNQTLVKNLLQAHAHIETLANVTQTPQLLDILRWPNVLENHIDTEQIAIDVMQSLQVTLDALSAHRQREGQQLIQFVEQRCVQITQEIAQIRNLLPEMVQQQREKWQLRLAEITALNPERLEQEMLILAQKSDVSEELDRLTAHIQEIRQTLKTQDAIGRRLDFLAQELHREANTLGAKSGHLTLTKSAIELKVHIEQIREQIQNLE</sequence>
<evidence type="ECO:0000256" key="4">
    <source>
        <dbReference type="ARBA" id="ARBA00022801"/>
    </source>
</evidence>
<dbReference type="RefSeq" id="WP_245391544.1">
    <property type="nucleotide sequence ID" value="NZ_MSLT01000012.1"/>
</dbReference>
<evidence type="ECO:0000259" key="6">
    <source>
        <dbReference type="Pfam" id="PF03755"/>
    </source>
</evidence>
<comment type="caution">
    <text evidence="8">The sequence shown here is derived from an EMBL/GenBank/DDBJ whole genome shotgun (WGS) entry which is preliminary data.</text>
</comment>
<dbReference type="InterPro" id="IPR005229">
    <property type="entry name" value="YicC/YloC-like"/>
</dbReference>
<name>A0A251XAA2_9GAMM</name>
<keyword evidence="2" id="KW-0540">Nuclease</keyword>
<dbReference type="PANTHER" id="PTHR30636">
    <property type="entry name" value="UPF0701 PROTEIN YICC"/>
    <property type="match status" value="1"/>
</dbReference>
<dbReference type="Pfam" id="PF03755">
    <property type="entry name" value="YicC-like_N"/>
    <property type="match status" value="1"/>
</dbReference>
<reference evidence="8 9" key="1">
    <citation type="submission" date="2016-12" db="EMBL/GenBank/DDBJ databases">
        <title>Thioflexothrix psekupsii D3 genome sequencing and assembly.</title>
        <authorList>
            <person name="Fomenkov A."/>
            <person name="Vincze T."/>
            <person name="Grabovich M."/>
            <person name="Anton B.P."/>
            <person name="Dubinina G."/>
            <person name="Orlova M."/>
            <person name="Belousova E."/>
            <person name="Roberts R.J."/>
        </authorList>
    </citation>
    <scope>NUCLEOTIDE SEQUENCE [LARGE SCALE GENOMIC DNA]</scope>
    <source>
        <strain evidence="8">D3</strain>
    </source>
</reference>
<dbReference type="InterPro" id="IPR013527">
    <property type="entry name" value="YicC-like_N"/>
</dbReference>
<keyword evidence="4" id="KW-0378">Hydrolase</keyword>
<comment type="similarity">
    <text evidence="5">Belongs to the YicC/YloC family.</text>
</comment>
<dbReference type="Pfam" id="PF08340">
    <property type="entry name" value="YicC-like_C"/>
    <property type="match status" value="1"/>
</dbReference>
<dbReference type="PANTHER" id="PTHR30636:SF3">
    <property type="entry name" value="UPF0701 PROTEIN YICC"/>
    <property type="match status" value="1"/>
</dbReference>